<dbReference type="OrthoDB" id="5379943at2759"/>
<evidence type="ECO:0000256" key="1">
    <source>
        <dbReference type="PIRSR" id="PIRSR600269-50"/>
    </source>
</evidence>
<name>A0A9K3PX48_9STRA</name>
<keyword evidence="3" id="KW-0479">Metal-binding</keyword>
<comment type="similarity">
    <text evidence="3">Belongs to the copper/topaquinone oxidase family.</text>
</comment>
<dbReference type="EMBL" id="JAGRRH010000013">
    <property type="protein sequence ID" value="KAG7360299.1"/>
    <property type="molecule type" value="Genomic_DNA"/>
</dbReference>
<evidence type="ECO:0000256" key="2">
    <source>
        <dbReference type="PIRSR" id="PIRSR600269-51"/>
    </source>
</evidence>
<proteinExistence type="inferred from homology"/>
<feature type="compositionally biased region" description="Low complexity" evidence="4">
    <location>
        <begin position="35"/>
        <end position="48"/>
    </location>
</feature>
<dbReference type="PANTHER" id="PTHR10638:SF20">
    <property type="entry name" value="AMINE OXIDASE"/>
    <property type="match status" value="1"/>
</dbReference>
<organism evidence="7 8">
    <name type="scientific">Nitzschia inconspicua</name>
    <dbReference type="NCBI Taxonomy" id="303405"/>
    <lineage>
        <taxon>Eukaryota</taxon>
        <taxon>Sar</taxon>
        <taxon>Stramenopiles</taxon>
        <taxon>Ochrophyta</taxon>
        <taxon>Bacillariophyta</taxon>
        <taxon>Bacillariophyceae</taxon>
        <taxon>Bacillariophycidae</taxon>
        <taxon>Bacillariales</taxon>
        <taxon>Bacillariaceae</taxon>
        <taxon>Nitzschia</taxon>
    </lineage>
</organism>
<dbReference type="PANTHER" id="PTHR10638">
    <property type="entry name" value="COPPER AMINE OXIDASE"/>
    <property type="match status" value="1"/>
</dbReference>
<dbReference type="GO" id="GO:0048038">
    <property type="term" value="F:quinone binding"/>
    <property type="evidence" value="ECO:0007669"/>
    <property type="project" value="InterPro"/>
</dbReference>
<evidence type="ECO:0000256" key="3">
    <source>
        <dbReference type="RuleBase" id="RU000672"/>
    </source>
</evidence>
<sequence>MKIASWLLLVTWPSSCVVATVQDDSIGSAQDSTTNNGNIRGSNGSGNANEEEDLPPRKLQQYPGMLSFSPESNRINMRRDFKPRQSDSGCSACDDSFAGASVTADSREDIFNQLSVSEYYSLVDFAKRRGLADGTLDGVTSWNLAMNSNYVVFAQLFDPPKLEALDYLDGVTSQPPKRYGILTIHRGASSPRDVMQWKIGPLRNGAVDVSDDLVIEKLVADGEIPWSMRGQYGGAEWYLYSKIFTQAAKLADIFRATTGGYCVGDSSCDYTQDIMYHTSGNMNSNSTHRITNVNFFLRPNGASYGSPFLMPIPISFQLVEDPEQDPSEWQVINYEYCFQGPFRTAVGLTNRFNSGLLQTCTLPNSNFDWTLTDSVEPIREDSRIKEPISFHTSGKRYSIHSSTGGRRLDEVSEQHKQQHAERINTTKVAPDEWHISNHLRERFKEAKRQASKEQSKMNRNLQSSGADGTGHKVSWMGWTFHVSSDQMHGLVIRNLKFKGERLAYELSFQEYFASYSSSGSAAGVFYLDSNWEIGALSPLVLGVDCPEDATLLPIVQYYGDEAWVSSDVLCIFEQPYGEAMWRHGFSYNDIGGLPRTALQARVVSTMGNYDYIPTLSLMPDGVMELKLEMGGYLQGGYENDLGMPKSETPAFGTQVRDNVAGLLHDHVIGVKADLDVGGLRNTLMAGKVTYGTYEEATGRPPNGLSAADASLGVKYMDWTTIDTERGISAKDYNSIVITSPTTNSWGAKRGYEIVFHSTIPSQVLPPDHPIGKTTGWQYQNVAITRQKDSERKCAYPSLFNVGTPIPSFDLRAFQQGDDSVVDEDLVFWLMFGAEHYPKAEDVPLVSNFGSGFLLKPRNMYDRAAFEDLSDNRNTQHPVCVAPSIF</sequence>
<dbReference type="AlphaFoldDB" id="A0A9K3PX48"/>
<dbReference type="GO" id="GO:0008131">
    <property type="term" value="F:primary methylamine oxidase activity"/>
    <property type="evidence" value="ECO:0007669"/>
    <property type="project" value="InterPro"/>
</dbReference>
<accession>A0A9K3PX48</accession>
<dbReference type="Proteomes" id="UP000693970">
    <property type="component" value="Unassembled WGS sequence"/>
</dbReference>
<dbReference type="GO" id="GO:0009308">
    <property type="term" value="P:amine metabolic process"/>
    <property type="evidence" value="ECO:0007669"/>
    <property type="project" value="UniProtKB-UniRule"/>
</dbReference>
<evidence type="ECO:0000256" key="5">
    <source>
        <dbReference type="SAM" id="SignalP"/>
    </source>
</evidence>
<evidence type="ECO:0000313" key="8">
    <source>
        <dbReference type="Proteomes" id="UP000693970"/>
    </source>
</evidence>
<comment type="cofactor">
    <cofactor evidence="3">
        <name>Cu cation</name>
        <dbReference type="ChEBI" id="CHEBI:23378"/>
    </cofactor>
    <text evidence="3">Contains 1 topaquinone per subunit.</text>
</comment>
<evidence type="ECO:0000256" key="4">
    <source>
        <dbReference type="SAM" id="MobiDB-lite"/>
    </source>
</evidence>
<dbReference type="InterPro" id="IPR000269">
    <property type="entry name" value="Cu_amine_oxidase"/>
</dbReference>
<feature type="region of interest" description="Disordered" evidence="4">
    <location>
        <begin position="27"/>
        <end position="65"/>
    </location>
</feature>
<keyword evidence="5" id="KW-0732">Signal</keyword>
<comment type="caution">
    <text evidence="7">The sequence shown here is derived from an EMBL/GenBank/DDBJ whole genome shotgun (WGS) entry which is preliminary data.</text>
</comment>
<reference evidence="7" key="1">
    <citation type="journal article" date="2021" name="Sci. Rep.">
        <title>Diploid genomic architecture of Nitzschia inconspicua, an elite biomass production diatom.</title>
        <authorList>
            <person name="Oliver A."/>
            <person name="Podell S."/>
            <person name="Pinowska A."/>
            <person name="Traller J.C."/>
            <person name="Smith S.R."/>
            <person name="McClure R."/>
            <person name="Beliaev A."/>
            <person name="Bohutskyi P."/>
            <person name="Hill E.A."/>
            <person name="Rabines A."/>
            <person name="Zheng H."/>
            <person name="Allen L.Z."/>
            <person name="Kuo A."/>
            <person name="Grigoriev I.V."/>
            <person name="Allen A.E."/>
            <person name="Hazlebeck D."/>
            <person name="Allen E.E."/>
        </authorList>
    </citation>
    <scope>NUCLEOTIDE SEQUENCE</scope>
    <source>
        <strain evidence="7">Hildebrandi</strain>
    </source>
</reference>
<dbReference type="InterPro" id="IPR015798">
    <property type="entry name" value="Cu_amine_oxidase_C"/>
</dbReference>
<dbReference type="Pfam" id="PF01179">
    <property type="entry name" value="Cu_amine_oxid"/>
    <property type="match status" value="1"/>
</dbReference>
<dbReference type="GO" id="GO:0005507">
    <property type="term" value="F:copper ion binding"/>
    <property type="evidence" value="ECO:0007669"/>
    <property type="project" value="InterPro"/>
</dbReference>
<evidence type="ECO:0000313" key="7">
    <source>
        <dbReference type="EMBL" id="KAG7360299.1"/>
    </source>
</evidence>
<feature type="chain" id="PRO_5039923645" description="Amine oxidase" evidence="5">
    <location>
        <begin position="20"/>
        <end position="885"/>
    </location>
</feature>
<feature type="active site" description="Proton acceptor" evidence="1">
    <location>
        <position position="528"/>
    </location>
</feature>
<reference evidence="7" key="2">
    <citation type="submission" date="2021-04" db="EMBL/GenBank/DDBJ databases">
        <authorList>
            <person name="Podell S."/>
        </authorList>
    </citation>
    <scope>NUCLEOTIDE SEQUENCE</scope>
    <source>
        <strain evidence="7">Hildebrandi</strain>
    </source>
</reference>
<keyword evidence="3" id="KW-0560">Oxidoreductase</keyword>
<evidence type="ECO:0000259" key="6">
    <source>
        <dbReference type="Pfam" id="PF01179"/>
    </source>
</evidence>
<feature type="compositionally biased region" description="Polar residues" evidence="4">
    <location>
        <begin position="457"/>
        <end position="466"/>
    </location>
</feature>
<keyword evidence="8" id="KW-1185">Reference proteome</keyword>
<feature type="signal peptide" evidence="5">
    <location>
        <begin position="1"/>
        <end position="19"/>
    </location>
</feature>
<feature type="active site" description="Schiff-base intermediate with substrate; via topaquinone" evidence="1">
    <location>
        <position position="609"/>
    </location>
</feature>
<dbReference type="EC" id="1.4.3.-" evidence="3"/>
<keyword evidence="1 3" id="KW-0801">TPQ</keyword>
<feature type="region of interest" description="Disordered" evidence="4">
    <location>
        <begin position="447"/>
        <end position="468"/>
    </location>
</feature>
<feature type="modified residue" description="2',4',5'-topaquinone" evidence="2">
    <location>
        <position position="609"/>
    </location>
</feature>
<feature type="domain" description="Copper amine oxidase catalytic" evidence="6">
    <location>
        <begin position="469"/>
        <end position="862"/>
    </location>
</feature>
<protein>
    <recommendedName>
        <fullName evidence="3">Amine oxidase</fullName>
        <ecNumber evidence="3">1.4.3.-</ecNumber>
    </recommendedName>
</protein>
<comment type="PTM">
    <text evidence="2 3">Topaquinone (TPQ) is generated by copper-dependent autoxidation of a specific tyrosyl residue.</text>
</comment>
<dbReference type="GO" id="GO:0005886">
    <property type="term" value="C:plasma membrane"/>
    <property type="evidence" value="ECO:0007669"/>
    <property type="project" value="TreeGrafter"/>
</dbReference>
<keyword evidence="3" id="KW-0186">Copper</keyword>
<gene>
    <name evidence="7" type="ORF">IV203_035398</name>
</gene>
<feature type="compositionally biased region" description="Basic and acidic residues" evidence="4">
    <location>
        <begin position="447"/>
        <end position="456"/>
    </location>
</feature>